<keyword evidence="2 6" id="KW-0689">Ribosomal protein</keyword>
<reference evidence="6 7" key="1">
    <citation type="submission" date="2020-08" db="EMBL/GenBank/DDBJ databases">
        <title>Genomic Encyclopedia of Type Strains, Phase IV (KMG-IV): sequencing the most valuable type-strain genomes for metagenomic binning, comparative biology and taxonomic classification.</title>
        <authorList>
            <person name="Goeker M."/>
        </authorList>
    </citation>
    <scope>NUCLEOTIDE SEQUENCE [LARGE SCALE GENOMIC DNA]</scope>
    <source>
        <strain evidence="6 7">DSM 103462</strain>
    </source>
</reference>
<dbReference type="SUPFAM" id="SSF50249">
    <property type="entry name" value="Nucleic acid-binding proteins"/>
    <property type="match status" value="4"/>
</dbReference>
<dbReference type="Gene3D" id="2.40.50.140">
    <property type="entry name" value="Nucleic acid-binding proteins"/>
    <property type="match status" value="4"/>
</dbReference>
<comment type="similarity">
    <text evidence="1">Belongs to the bacterial ribosomal protein bS1 family.</text>
</comment>
<evidence type="ECO:0000313" key="7">
    <source>
        <dbReference type="Proteomes" id="UP000518887"/>
    </source>
</evidence>
<keyword evidence="7" id="KW-1185">Reference proteome</keyword>
<feature type="domain" description="S1 motif" evidence="5">
    <location>
        <begin position="89"/>
        <end position="155"/>
    </location>
</feature>
<name>A0A7W8LME1_9SPIR</name>
<dbReference type="PANTHER" id="PTHR10724:SF7">
    <property type="entry name" value="SMALL RIBOSOMAL SUBUNIT PROTEIN BS1C"/>
    <property type="match status" value="1"/>
</dbReference>
<dbReference type="InterPro" id="IPR003029">
    <property type="entry name" value="S1_domain"/>
</dbReference>
<dbReference type="InterPro" id="IPR050437">
    <property type="entry name" value="Ribos_protein_bS1-like"/>
</dbReference>
<feature type="domain" description="S1 motif" evidence="5">
    <location>
        <begin position="176"/>
        <end position="249"/>
    </location>
</feature>
<dbReference type="InterPro" id="IPR012340">
    <property type="entry name" value="NA-bd_OB-fold"/>
</dbReference>
<sequence>MKGFEIGQEVETTVVQISNDTVFIDLGLKSEGFVDKAEFIDSDGKCTVNEGDKIKVYFVSSNRDELHFTTRLKGENADTNVLESAFNSGLPVEGNVTAEIKGGFEVKIGTSRAFCPYSQMGYKNRLEPAEYVGRNLTFIITEFKNEGKNIIVSNRKVEEEAEVNKVNSLAEKLTVGSVVTGEVKSLQSYGAFIDLNGFQALLPISEISHARVNDVSEVLSVGQKIEAKIIKAEWNTSKPERSKVSLSMKELEKDPWDEVSSINIGDKFTGKIARIAAFGLFVNLKPGIDGLVHVSLLRDVNDKTNLAKKFKVGDTMEVVVQKIDAGEKRISLAPAGESDEEEDDASAYMSAHANDDDGDTYNPFAALLKK</sequence>
<dbReference type="CDD" id="cd04465">
    <property type="entry name" value="S1_RPS1_repeat_ec2_hs2"/>
    <property type="match status" value="1"/>
</dbReference>
<dbReference type="RefSeq" id="WP_184659415.1">
    <property type="nucleotide sequence ID" value="NZ_CP031518.1"/>
</dbReference>
<dbReference type="GO" id="GO:0005840">
    <property type="term" value="C:ribosome"/>
    <property type="evidence" value="ECO:0007669"/>
    <property type="project" value="UniProtKB-KW"/>
</dbReference>
<feature type="domain" description="S1 motif" evidence="5">
    <location>
        <begin position="265"/>
        <end position="335"/>
    </location>
</feature>
<dbReference type="Pfam" id="PF00575">
    <property type="entry name" value="S1"/>
    <property type="match status" value="3"/>
</dbReference>
<evidence type="ECO:0000256" key="3">
    <source>
        <dbReference type="ARBA" id="ARBA00023274"/>
    </source>
</evidence>
<dbReference type="SMART" id="SM00316">
    <property type="entry name" value="S1"/>
    <property type="match status" value="4"/>
</dbReference>
<dbReference type="Proteomes" id="UP000518887">
    <property type="component" value="Unassembled WGS sequence"/>
</dbReference>
<dbReference type="EMBL" id="JACHFQ010000005">
    <property type="protein sequence ID" value="MBB5226293.1"/>
    <property type="molecule type" value="Genomic_DNA"/>
</dbReference>
<evidence type="ECO:0000256" key="4">
    <source>
        <dbReference type="SAM" id="MobiDB-lite"/>
    </source>
</evidence>
<evidence type="ECO:0000313" key="6">
    <source>
        <dbReference type="EMBL" id="MBB5226293.1"/>
    </source>
</evidence>
<dbReference type="PROSITE" id="PS50126">
    <property type="entry name" value="S1"/>
    <property type="match status" value="4"/>
</dbReference>
<dbReference type="GO" id="GO:0003735">
    <property type="term" value="F:structural constituent of ribosome"/>
    <property type="evidence" value="ECO:0007669"/>
    <property type="project" value="TreeGrafter"/>
</dbReference>
<evidence type="ECO:0000256" key="1">
    <source>
        <dbReference type="ARBA" id="ARBA00006767"/>
    </source>
</evidence>
<evidence type="ECO:0000259" key="5">
    <source>
        <dbReference type="PROSITE" id="PS50126"/>
    </source>
</evidence>
<proteinExistence type="inferred from homology"/>
<dbReference type="GO" id="GO:0006412">
    <property type="term" value="P:translation"/>
    <property type="evidence" value="ECO:0007669"/>
    <property type="project" value="TreeGrafter"/>
</dbReference>
<evidence type="ECO:0000256" key="2">
    <source>
        <dbReference type="ARBA" id="ARBA00022980"/>
    </source>
</evidence>
<dbReference type="PANTHER" id="PTHR10724">
    <property type="entry name" value="30S RIBOSOMAL PROTEIN S1"/>
    <property type="match status" value="1"/>
</dbReference>
<keyword evidence="3" id="KW-0687">Ribonucleoprotein</keyword>
<feature type="region of interest" description="Disordered" evidence="4">
    <location>
        <begin position="330"/>
        <end position="362"/>
    </location>
</feature>
<dbReference type="PRINTS" id="PR00681">
    <property type="entry name" value="RIBOSOMALS1"/>
</dbReference>
<accession>A0A7W8LME1</accession>
<dbReference type="GO" id="GO:0003729">
    <property type="term" value="F:mRNA binding"/>
    <property type="evidence" value="ECO:0007669"/>
    <property type="project" value="TreeGrafter"/>
</dbReference>
<comment type="caution">
    <text evidence="6">The sequence shown here is derived from an EMBL/GenBank/DDBJ whole genome shotgun (WGS) entry which is preliminary data.</text>
</comment>
<feature type="domain" description="S1 motif" evidence="5">
    <location>
        <begin position="7"/>
        <end position="71"/>
    </location>
</feature>
<gene>
    <name evidence="6" type="ORF">HNP76_001666</name>
</gene>
<dbReference type="AlphaFoldDB" id="A0A7W8LME1"/>
<organism evidence="6 7">
    <name type="scientific">Treponema ruminis</name>
    <dbReference type="NCBI Taxonomy" id="744515"/>
    <lineage>
        <taxon>Bacteria</taxon>
        <taxon>Pseudomonadati</taxon>
        <taxon>Spirochaetota</taxon>
        <taxon>Spirochaetia</taxon>
        <taxon>Spirochaetales</taxon>
        <taxon>Treponemataceae</taxon>
        <taxon>Treponema</taxon>
    </lineage>
</organism>
<dbReference type="InterPro" id="IPR035104">
    <property type="entry name" value="Ribosomal_protein_S1-like"/>
</dbReference>
<protein>
    <submittedName>
        <fullName evidence="6">Small subunit ribosomal protein S1</fullName>
    </submittedName>
</protein>